<dbReference type="Proteomes" id="UP000503251">
    <property type="component" value="Chromosome"/>
</dbReference>
<dbReference type="PROSITE" id="PS51833">
    <property type="entry name" value="HDOD"/>
    <property type="match status" value="1"/>
</dbReference>
<dbReference type="InterPro" id="IPR035919">
    <property type="entry name" value="EAL_sf"/>
</dbReference>
<dbReference type="Gene3D" id="1.10.3210.10">
    <property type="entry name" value="Hypothetical protein af1432"/>
    <property type="match status" value="1"/>
</dbReference>
<evidence type="ECO:0000313" key="4">
    <source>
        <dbReference type="Proteomes" id="UP000503251"/>
    </source>
</evidence>
<dbReference type="RefSeq" id="WP_171267882.1">
    <property type="nucleotide sequence ID" value="NZ_CP039543.1"/>
</dbReference>
<evidence type="ECO:0000259" key="1">
    <source>
        <dbReference type="PROSITE" id="PS50883"/>
    </source>
</evidence>
<dbReference type="CDD" id="cd01948">
    <property type="entry name" value="EAL"/>
    <property type="match status" value="1"/>
</dbReference>
<dbReference type="SUPFAM" id="SSF109604">
    <property type="entry name" value="HD-domain/PDEase-like"/>
    <property type="match status" value="1"/>
</dbReference>
<accession>A0ABX6NI41</accession>
<feature type="domain" description="HDOD" evidence="2">
    <location>
        <begin position="204"/>
        <end position="387"/>
    </location>
</feature>
<evidence type="ECO:0000259" key="2">
    <source>
        <dbReference type="PROSITE" id="PS51833"/>
    </source>
</evidence>
<organism evidence="3 4">
    <name type="scientific">Oceanidesulfovibrio marinus</name>
    <dbReference type="NCBI Taxonomy" id="370038"/>
    <lineage>
        <taxon>Bacteria</taxon>
        <taxon>Pseudomonadati</taxon>
        <taxon>Thermodesulfobacteriota</taxon>
        <taxon>Desulfovibrionia</taxon>
        <taxon>Desulfovibrionales</taxon>
        <taxon>Desulfovibrionaceae</taxon>
        <taxon>Oceanidesulfovibrio</taxon>
    </lineage>
</organism>
<dbReference type="Gene3D" id="3.20.20.450">
    <property type="entry name" value="EAL domain"/>
    <property type="match status" value="1"/>
</dbReference>
<dbReference type="InterPro" id="IPR014408">
    <property type="entry name" value="dGMP_Pdiesterase_EAL/HD-GYP"/>
</dbReference>
<dbReference type="PANTHER" id="PTHR33525:SF4">
    <property type="entry name" value="CYCLIC DI-GMP PHOSPHODIESTERASE CDGJ"/>
    <property type="match status" value="1"/>
</dbReference>
<dbReference type="Pfam" id="PF08668">
    <property type="entry name" value="HDOD"/>
    <property type="match status" value="1"/>
</dbReference>
<dbReference type="InterPro" id="IPR001633">
    <property type="entry name" value="EAL_dom"/>
</dbReference>
<protein>
    <submittedName>
        <fullName evidence="3">EAL domain-containing protein</fullName>
    </submittedName>
</protein>
<reference evidence="3 4" key="1">
    <citation type="submission" date="2019-04" db="EMBL/GenBank/DDBJ databases">
        <title>Isolation and culture of sulfate reducing bacteria from the cold seep of the South China Sea.</title>
        <authorList>
            <person name="Sun C."/>
            <person name="Liu R."/>
        </authorList>
    </citation>
    <scope>NUCLEOTIDE SEQUENCE [LARGE SCALE GENOMIC DNA]</scope>
    <source>
        <strain evidence="3 4">CS1</strain>
    </source>
</reference>
<dbReference type="SMART" id="SM00052">
    <property type="entry name" value="EAL"/>
    <property type="match status" value="1"/>
</dbReference>
<dbReference type="PROSITE" id="PS50883">
    <property type="entry name" value="EAL"/>
    <property type="match status" value="1"/>
</dbReference>
<dbReference type="InterPro" id="IPR052340">
    <property type="entry name" value="RNase_Y/CdgJ"/>
</dbReference>
<dbReference type="PIRSF" id="PIRSF003180">
    <property type="entry name" value="DiGMPpdiest_YuxH"/>
    <property type="match status" value="1"/>
</dbReference>
<feature type="domain" description="EAL" evidence="1">
    <location>
        <begin position="1"/>
        <end position="210"/>
    </location>
</feature>
<dbReference type="Pfam" id="PF00563">
    <property type="entry name" value="EAL"/>
    <property type="match status" value="1"/>
</dbReference>
<gene>
    <name evidence="3" type="ORF">E8L03_15820</name>
</gene>
<proteinExistence type="predicted"/>
<dbReference type="SUPFAM" id="SSF141868">
    <property type="entry name" value="EAL domain-like"/>
    <property type="match status" value="1"/>
</dbReference>
<dbReference type="EMBL" id="CP039543">
    <property type="protein sequence ID" value="QJT10307.1"/>
    <property type="molecule type" value="Genomic_DNA"/>
</dbReference>
<keyword evidence="4" id="KW-1185">Reference proteome</keyword>
<dbReference type="InterPro" id="IPR013976">
    <property type="entry name" value="HDOD"/>
</dbReference>
<sequence>MSKETYETFYVARQPILTLDKEVYGYELLFRQNQEARTAEIVDPQHATMSVASGGFLRSSEDLIAGQRLLINFTANLILDGTPYGLPPDRVVVEILESVDVTPELVQAVAKLKDEGYSFAIDDYTGDPSFDELLPLATIIKVDLMGVDEKMLPGVVQKARHPGVTLLAEKVEDAKTFMRCKSLGFELFQGYFFSKPVNLEGRRPPAASAGKLRILQQLNEELSLEQLTELVQSDPSLAYRLLRFLNSSAFSFLHEITSISHAVRLIGIGQVKHWLRLVVVAELKAKDASPELLMMSMTRAKYLELLADEKDKDSYFLLGLISLMDVVMQLPMSEVLSRVSLEQRLADALEEKPGRLHEYLESARCLERAEWSAVDAFIQEHGLDPSHVKQGWAEALVWATRAFSGVC</sequence>
<name>A0ABX6NI41_9BACT</name>
<evidence type="ECO:0000313" key="3">
    <source>
        <dbReference type="EMBL" id="QJT10307.1"/>
    </source>
</evidence>
<dbReference type="PANTHER" id="PTHR33525">
    <property type="match status" value="1"/>
</dbReference>